<comment type="similarity">
    <text evidence="2">Belongs to the major facilitator superfamily.</text>
</comment>
<protein>
    <submittedName>
        <fullName evidence="9">Sugar MFS transporter</fullName>
    </submittedName>
</protein>
<dbReference type="InterPro" id="IPR020846">
    <property type="entry name" value="MFS_dom"/>
</dbReference>
<evidence type="ECO:0000256" key="7">
    <source>
        <dbReference type="SAM" id="Phobius"/>
    </source>
</evidence>
<dbReference type="EMBL" id="JBGUBD010000010">
    <property type="protein sequence ID" value="MFA9479626.1"/>
    <property type="molecule type" value="Genomic_DNA"/>
</dbReference>
<keyword evidence="5 7" id="KW-1133">Transmembrane helix</keyword>
<feature type="transmembrane region" description="Helical" evidence="7">
    <location>
        <begin position="245"/>
        <end position="264"/>
    </location>
</feature>
<sequence length="396" mass="41619">MPRLRLAPLDYAAAMGFLAYSSSAVVTPIALLILARELSFGLAAGGLLEVMRAVLILAVMLTSAFAAARWGKANVLGVGSLVLGCGLMLYAISPTYGTILLAMGLVGVGGGFVEALTNPLVQELHPNDSGRYLNFANGFWSIGVLVTVLIGGELLTQGVSWRFVVAGVGAMSIVAGLLYLSLRRGGVVVADVTSRHVLGHKRDILLARKFWLFAVAMFLAGGVEGGFTFWIASYLQLHYDALPRAGGIGTACFAAGMIVGRIGGGWWAHQHRLRPLLIGSAAAALVMSLLVPMAPNLGTAYVMLAFAGLTIACFWPSIQSYAVDRMSVDMTSLFILLSCAGIPGFAFTAWLMGIVGDHAGLHASFLILPGMVVLLLVTLLVDGKPGNERPSSTVER</sequence>
<gene>
    <name evidence="9" type="ORF">ACERK3_15160</name>
</gene>
<dbReference type="PROSITE" id="PS50850">
    <property type="entry name" value="MFS"/>
    <property type="match status" value="1"/>
</dbReference>
<evidence type="ECO:0000256" key="6">
    <source>
        <dbReference type="ARBA" id="ARBA00023136"/>
    </source>
</evidence>
<evidence type="ECO:0000256" key="2">
    <source>
        <dbReference type="ARBA" id="ARBA00008335"/>
    </source>
</evidence>
<reference evidence="9 10" key="1">
    <citation type="submission" date="2024-08" db="EMBL/GenBank/DDBJ databases">
        <title>Whole-genome sequencing of halo(alkali)philic microorganisms from hypersaline lakes.</title>
        <authorList>
            <person name="Sorokin D.Y."/>
            <person name="Merkel A.Y."/>
            <person name="Messina E."/>
            <person name="Yakimov M."/>
        </authorList>
    </citation>
    <scope>NUCLEOTIDE SEQUENCE [LARGE SCALE GENOMIC DNA]</scope>
    <source>
        <strain evidence="9 10">AB-hyl4</strain>
    </source>
</reference>
<dbReference type="Gene3D" id="1.20.1250.20">
    <property type="entry name" value="MFS general substrate transporter like domains"/>
    <property type="match status" value="2"/>
</dbReference>
<comment type="caution">
    <text evidence="9">The sequence shown here is derived from an EMBL/GenBank/DDBJ whole genome shotgun (WGS) entry which is preliminary data.</text>
</comment>
<accession>A0ABV4U7N5</accession>
<evidence type="ECO:0000256" key="5">
    <source>
        <dbReference type="ARBA" id="ARBA00022989"/>
    </source>
</evidence>
<keyword evidence="6 7" id="KW-0472">Membrane</keyword>
<feature type="domain" description="Major facilitator superfamily (MFS) profile" evidence="8">
    <location>
        <begin position="8"/>
        <end position="387"/>
    </location>
</feature>
<feature type="transmembrane region" description="Helical" evidence="7">
    <location>
        <begin position="40"/>
        <end position="61"/>
    </location>
</feature>
<evidence type="ECO:0000256" key="3">
    <source>
        <dbReference type="ARBA" id="ARBA00022448"/>
    </source>
</evidence>
<feature type="transmembrane region" description="Helical" evidence="7">
    <location>
        <begin position="99"/>
        <end position="121"/>
    </location>
</feature>
<feature type="transmembrane region" description="Helical" evidence="7">
    <location>
        <begin position="330"/>
        <end position="353"/>
    </location>
</feature>
<keyword evidence="10" id="KW-1185">Reference proteome</keyword>
<feature type="transmembrane region" description="Helical" evidence="7">
    <location>
        <begin position="359"/>
        <end position="381"/>
    </location>
</feature>
<dbReference type="Proteomes" id="UP001575105">
    <property type="component" value="Unassembled WGS sequence"/>
</dbReference>
<dbReference type="InterPro" id="IPR011701">
    <property type="entry name" value="MFS"/>
</dbReference>
<dbReference type="InterPro" id="IPR051788">
    <property type="entry name" value="MFS_Transporter"/>
</dbReference>
<feature type="transmembrane region" description="Helical" evidence="7">
    <location>
        <begin position="276"/>
        <end position="294"/>
    </location>
</feature>
<feature type="transmembrane region" description="Helical" evidence="7">
    <location>
        <begin position="300"/>
        <end position="318"/>
    </location>
</feature>
<feature type="transmembrane region" description="Helical" evidence="7">
    <location>
        <begin position="210"/>
        <end position="233"/>
    </location>
</feature>
<feature type="transmembrane region" description="Helical" evidence="7">
    <location>
        <begin position="133"/>
        <end position="155"/>
    </location>
</feature>
<evidence type="ECO:0000313" key="9">
    <source>
        <dbReference type="EMBL" id="MFA9479626.1"/>
    </source>
</evidence>
<proteinExistence type="inferred from homology"/>
<dbReference type="Pfam" id="PF07690">
    <property type="entry name" value="MFS_1"/>
    <property type="match status" value="1"/>
</dbReference>
<dbReference type="RefSeq" id="WP_425346551.1">
    <property type="nucleotide sequence ID" value="NZ_JBGUBD010000010.1"/>
</dbReference>
<evidence type="ECO:0000259" key="8">
    <source>
        <dbReference type="PROSITE" id="PS50850"/>
    </source>
</evidence>
<dbReference type="PANTHER" id="PTHR23514:SF3">
    <property type="entry name" value="BYPASS OF STOP CODON PROTEIN 6"/>
    <property type="match status" value="1"/>
</dbReference>
<dbReference type="InterPro" id="IPR036259">
    <property type="entry name" value="MFS_trans_sf"/>
</dbReference>
<keyword evidence="3" id="KW-0813">Transport</keyword>
<feature type="transmembrane region" description="Helical" evidence="7">
    <location>
        <begin position="12"/>
        <end position="34"/>
    </location>
</feature>
<evidence type="ECO:0000256" key="4">
    <source>
        <dbReference type="ARBA" id="ARBA00022692"/>
    </source>
</evidence>
<dbReference type="PANTHER" id="PTHR23514">
    <property type="entry name" value="BYPASS OF STOP CODON PROTEIN 6"/>
    <property type="match status" value="1"/>
</dbReference>
<dbReference type="SUPFAM" id="SSF103473">
    <property type="entry name" value="MFS general substrate transporter"/>
    <property type="match status" value="1"/>
</dbReference>
<evidence type="ECO:0000313" key="10">
    <source>
        <dbReference type="Proteomes" id="UP001575105"/>
    </source>
</evidence>
<evidence type="ECO:0000256" key="1">
    <source>
        <dbReference type="ARBA" id="ARBA00004127"/>
    </source>
</evidence>
<comment type="subcellular location">
    <subcellularLocation>
        <location evidence="1">Endomembrane system</location>
        <topology evidence="1">Multi-pass membrane protein</topology>
    </subcellularLocation>
</comment>
<keyword evidence="4 7" id="KW-0812">Transmembrane</keyword>
<organism evidence="9 10">
    <name type="scientific">Natronomicrosphaera hydrolytica</name>
    <dbReference type="NCBI Taxonomy" id="3242702"/>
    <lineage>
        <taxon>Bacteria</taxon>
        <taxon>Pseudomonadati</taxon>
        <taxon>Planctomycetota</taxon>
        <taxon>Phycisphaerae</taxon>
        <taxon>Phycisphaerales</taxon>
        <taxon>Phycisphaeraceae</taxon>
        <taxon>Natronomicrosphaera</taxon>
    </lineage>
</organism>
<feature type="transmembrane region" description="Helical" evidence="7">
    <location>
        <begin position="73"/>
        <end position="93"/>
    </location>
</feature>
<feature type="transmembrane region" description="Helical" evidence="7">
    <location>
        <begin position="161"/>
        <end position="180"/>
    </location>
</feature>
<name>A0ABV4U7N5_9BACT</name>